<dbReference type="EMBL" id="JBHMAG010000012">
    <property type="protein sequence ID" value="MFB9752915.1"/>
    <property type="molecule type" value="Genomic_DNA"/>
</dbReference>
<dbReference type="SUPFAM" id="SSF51556">
    <property type="entry name" value="Metallo-dependent hydrolases"/>
    <property type="match status" value="1"/>
</dbReference>
<accession>A0ABV5VXN2</accession>
<dbReference type="InterPro" id="IPR032466">
    <property type="entry name" value="Metal_Hydrolase"/>
</dbReference>
<sequence length="259" mass="28493">MNWIDAHVHLQGADLHPLTLSEGDRLGVERFVCSTVVGMGYYPTFEQVSQSNDHLSAVIRRHPDRVSGYCYVNPRHGAKALDDFRRRMEDQGMIGLKLWVATLCDDPLTYPFIEQAIQYRAPILIHAWRKTVGQLPYESTASHVANLARLYPEARIIMAHMSGQVESSVQLVEPYPNVYTDTSGSPIGGGEVAIAVKRLGAKRVLFGSDLYGACLASNIGKVLGAGLSEEDFERVMGQNMVSLLSEVKTSHSYAGGEAK</sequence>
<protein>
    <submittedName>
        <fullName evidence="3">Amidohydrolase family protein</fullName>
    </submittedName>
</protein>
<name>A0ABV5VXN2_9BACL</name>
<evidence type="ECO:0000313" key="3">
    <source>
        <dbReference type="EMBL" id="MFB9752915.1"/>
    </source>
</evidence>
<evidence type="ECO:0000313" key="4">
    <source>
        <dbReference type="Proteomes" id="UP001589619"/>
    </source>
</evidence>
<dbReference type="Proteomes" id="UP001589619">
    <property type="component" value="Unassembled WGS sequence"/>
</dbReference>
<proteinExistence type="predicted"/>
<dbReference type="InterPro" id="IPR032465">
    <property type="entry name" value="ACMSD"/>
</dbReference>
<dbReference type="PANTHER" id="PTHR21240:SF28">
    <property type="entry name" value="ISO-OROTATE DECARBOXYLASE (EUROFUNG)"/>
    <property type="match status" value="1"/>
</dbReference>
<dbReference type="CDD" id="cd01292">
    <property type="entry name" value="metallo-dependent_hydrolases"/>
    <property type="match status" value="1"/>
</dbReference>
<gene>
    <name evidence="3" type="ORF">ACFFNY_15225</name>
</gene>
<comment type="caution">
    <text evidence="3">The sequence shown here is derived from an EMBL/GenBank/DDBJ whole genome shotgun (WGS) entry which is preliminary data.</text>
</comment>
<dbReference type="Pfam" id="PF04909">
    <property type="entry name" value="Amidohydro_2"/>
    <property type="match status" value="1"/>
</dbReference>
<dbReference type="Gene3D" id="3.20.20.140">
    <property type="entry name" value="Metal-dependent hydrolases"/>
    <property type="match status" value="1"/>
</dbReference>
<organism evidence="3 4">
    <name type="scientific">Paenibacillus hodogayensis</name>
    <dbReference type="NCBI Taxonomy" id="279208"/>
    <lineage>
        <taxon>Bacteria</taxon>
        <taxon>Bacillati</taxon>
        <taxon>Bacillota</taxon>
        <taxon>Bacilli</taxon>
        <taxon>Bacillales</taxon>
        <taxon>Paenibacillaceae</taxon>
        <taxon>Paenibacillus</taxon>
    </lineage>
</organism>
<dbReference type="PANTHER" id="PTHR21240">
    <property type="entry name" value="2-AMINO-3-CARBOXYLMUCONATE-6-SEMIALDEHYDE DECARBOXYLASE"/>
    <property type="match status" value="1"/>
</dbReference>
<keyword evidence="4" id="KW-1185">Reference proteome</keyword>
<reference evidence="3 4" key="1">
    <citation type="submission" date="2024-09" db="EMBL/GenBank/DDBJ databases">
        <authorList>
            <person name="Sun Q."/>
            <person name="Mori K."/>
        </authorList>
    </citation>
    <scope>NUCLEOTIDE SEQUENCE [LARGE SCALE GENOMIC DNA]</scope>
    <source>
        <strain evidence="3 4">JCM 12520</strain>
    </source>
</reference>
<dbReference type="InterPro" id="IPR006680">
    <property type="entry name" value="Amidohydro-rel"/>
</dbReference>
<feature type="domain" description="Amidohydrolase-related" evidence="2">
    <location>
        <begin position="29"/>
        <end position="239"/>
    </location>
</feature>
<dbReference type="RefSeq" id="WP_344902896.1">
    <property type="nucleotide sequence ID" value="NZ_BAAAYO010000001.1"/>
</dbReference>
<evidence type="ECO:0000256" key="1">
    <source>
        <dbReference type="ARBA" id="ARBA00023239"/>
    </source>
</evidence>
<keyword evidence="1" id="KW-0456">Lyase</keyword>
<evidence type="ECO:0000259" key="2">
    <source>
        <dbReference type="Pfam" id="PF04909"/>
    </source>
</evidence>